<keyword evidence="1" id="KW-0472">Membrane</keyword>
<sequence>MLGQILSIISTRKARYALVVLCLILCFYLGLRLRKVARSHSVAQKPARNIWSEACPSWPLSSAPVSNTTLRFPDKGPSKETVDMLYKMLQERLDQVKDKPLPDFSKPCNISSPELKACTSVQCPGKIHTSLEERVKDVLSSPELQLANEHRAAIATYSAMFPTNDIIIVSATSSNHFGETQKMFYSLHRDIYPILKNFSVVLVDIGLSESERILAEKKCRCKVIRFPHHLFPAHVGVNTCYSFKPLSVLAAIHKARRLVVWQDSSVRWTLTGLRHIMERADRYGSQIVRTPGSARVTAHTLRQPFDYMKREVCAFTTFPEIEACAQVHRNDPVTLRLVLEPWARCALERCCICPVEPGPVLPCTKSISQHRCQRFDQSAMTIILGRLLNADFEKVAMPHEVEKQPIFYKLGGDELKNYF</sequence>
<protein>
    <submittedName>
        <fullName evidence="2">Metk_1 protein</fullName>
    </submittedName>
</protein>
<dbReference type="PANTHER" id="PTHR31389:SF4">
    <property type="entry name" value="LD39211P"/>
    <property type="match status" value="1"/>
</dbReference>
<organism evidence="2 3">
    <name type="scientific">Plakobranchus ocellatus</name>
    <dbReference type="NCBI Taxonomy" id="259542"/>
    <lineage>
        <taxon>Eukaryota</taxon>
        <taxon>Metazoa</taxon>
        <taxon>Spiralia</taxon>
        <taxon>Lophotrochozoa</taxon>
        <taxon>Mollusca</taxon>
        <taxon>Gastropoda</taxon>
        <taxon>Heterobranchia</taxon>
        <taxon>Euthyneura</taxon>
        <taxon>Panpulmonata</taxon>
        <taxon>Sacoglossa</taxon>
        <taxon>Placobranchoidea</taxon>
        <taxon>Plakobranchidae</taxon>
        <taxon>Plakobranchus</taxon>
    </lineage>
</organism>
<dbReference type="PANTHER" id="PTHR31389">
    <property type="entry name" value="LD39211P"/>
    <property type="match status" value="1"/>
</dbReference>
<dbReference type="EMBL" id="BLXT01007896">
    <property type="protein sequence ID" value="GFO43640.1"/>
    <property type="molecule type" value="Genomic_DNA"/>
</dbReference>
<dbReference type="AlphaFoldDB" id="A0AAV4DI33"/>
<accession>A0AAV4DI33</accession>
<keyword evidence="1" id="KW-0812">Transmembrane</keyword>
<evidence type="ECO:0000256" key="1">
    <source>
        <dbReference type="SAM" id="Phobius"/>
    </source>
</evidence>
<dbReference type="InterPro" id="IPR012444">
    <property type="entry name" value="DUF1647"/>
</dbReference>
<keyword evidence="3" id="KW-1185">Reference proteome</keyword>
<evidence type="ECO:0000313" key="3">
    <source>
        <dbReference type="Proteomes" id="UP000735302"/>
    </source>
</evidence>
<name>A0AAV4DI33_9GAST</name>
<dbReference type="Pfam" id="PF07801">
    <property type="entry name" value="DUF1647"/>
    <property type="match status" value="1"/>
</dbReference>
<reference evidence="2 3" key="1">
    <citation type="journal article" date="2021" name="Elife">
        <title>Chloroplast acquisition without the gene transfer in kleptoplastic sea slugs, Plakobranchus ocellatus.</title>
        <authorList>
            <person name="Maeda T."/>
            <person name="Takahashi S."/>
            <person name="Yoshida T."/>
            <person name="Shimamura S."/>
            <person name="Takaki Y."/>
            <person name="Nagai Y."/>
            <person name="Toyoda A."/>
            <person name="Suzuki Y."/>
            <person name="Arimoto A."/>
            <person name="Ishii H."/>
            <person name="Satoh N."/>
            <person name="Nishiyama T."/>
            <person name="Hasebe M."/>
            <person name="Maruyama T."/>
            <person name="Minagawa J."/>
            <person name="Obokata J."/>
            <person name="Shigenobu S."/>
        </authorList>
    </citation>
    <scope>NUCLEOTIDE SEQUENCE [LARGE SCALE GENOMIC DNA]</scope>
</reference>
<keyword evidence="1" id="KW-1133">Transmembrane helix</keyword>
<evidence type="ECO:0000313" key="2">
    <source>
        <dbReference type="EMBL" id="GFO43640.1"/>
    </source>
</evidence>
<gene>
    <name evidence="2" type="ORF">PoB_007014500</name>
</gene>
<feature type="transmembrane region" description="Helical" evidence="1">
    <location>
        <begin position="14"/>
        <end position="31"/>
    </location>
</feature>
<proteinExistence type="predicted"/>
<comment type="caution">
    <text evidence="2">The sequence shown here is derived from an EMBL/GenBank/DDBJ whole genome shotgun (WGS) entry which is preliminary data.</text>
</comment>
<dbReference type="Proteomes" id="UP000735302">
    <property type="component" value="Unassembled WGS sequence"/>
</dbReference>